<comment type="caution">
    <text evidence="1">The sequence shown here is derived from an EMBL/GenBank/DDBJ whole genome shotgun (WGS) entry which is preliminary data.</text>
</comment>
<dbReference type="RefSeq" id="WP_340238464.1">
    <property type="nucleotide sequence ID" value="NZ_JBBEWC010000009.1"/>
</dbReference>
<reference evidence="2" key="1">
    <citation type="journal article" date="2019" name="Int. J. Syst. Evol. Microbiol.">
        <title>The Global Catalogue of Microorganisms (GCM) 10K type strain sequencing project: providing services to taxonomists for standard genome sequencing and annotation.</title>
        <authorList>
            <consortium name="The Broad Institute Genomics Platform"/>
            <consortium name="The Broad Institute Genome Sequencing Center for Infectious Disease"/>
            <person name="Wu L."/>
            <person name="Ma J."/>
        </authorList>
    </citation>
    <scope>NUCLEOTIDE SEQUENCE [LARGE SCALE GENOMIC DNA]</scope>
    <source>
        <strain evidence="2">KCTC 52344</strain>
    </source>
</reference>
<evidence type="ECO:0000313" key="2">
    <source>
        <dbReference type="Proteomes" id="UP001597510"/>
    </source>
</evidence>
<keyword evidence="2" id="KW-1185">Reference proteome</keyword>
<evidence type="ECO:0000313" key="1">
    <source>
        <dbReference type="EMBL" id="MFD2519475.1"/>
    </source>
</evidence>
<proteinExistence type="predicted"/>
<evidence type="ECO:0008006" key="3">
    <source>
        <dbReference type="Google" id="ProtNLM"/>
    </source>
</evidence>
<organism evidence="1 2">
    <name type="scientific">Emticicia soli</name>
    <dbReference type="NCBI Taxonomy" id="2027878"/>
    <lineage>
        <taxon>Bacteria</taxon>
        <taxon>Pseudomonadati</taxon>
        <taxon>Bacteroidota</taxon>
        <taxon>Cytophagia</taxon>
        <taxon>Cytophagales</taxon>
        <taxon>Leadbetterellaceae</taxon>
        <taxon>Emticicia</taxon>
    </lineage>
</organism>
<gene>
    <name evidence="1" type="ORF">ACFSR2_01165</name>
</gene>
<dbReference type="Proteomes" id="UP001597510">
    <property type="component" value="Unassembled WGS sequence"/>
</dbReference>
<dbReference type="PROSITE" id="PS51257">
    <property type="entry name" value="PROKAR_LIPOPROTEIN"/>
    <property type="match status" value="1"/>
</dbReference>
<protein>
    <recommendedName>
        <fullName evidence="3">Lipocalin-like domain-containing protein</fullName>
    </recommendedName>
</protein>
<sequence>MKALHYSLKSIMVGFIALALLVSSCKEKEKINPDLAAQVAGNYSFTEIEFQGETIPALETSVKGSVKVIRADEFTVDVDLNMRQKTTNDEFMVELVKGVILSPGNGTTDLMYNGKKVGQIKGDRLFISSVDGDNEPFTLVCTKQ</sequence>
<accession>A0ABW5J3H4</accession>
<name>A0ABW5J3H4_9BACT</name>
<dbReference type="EMBL" id="JBHULC010000001">
    <property type="protein sequence ID" value="MFD2519475.1"/>
    <property type="molecule type" value="Genomic_DNA"/>
</dbReference>